<dbReference type="Ensembl" id="ENSPMRT00000020248.1">
    <property type="protein sequence ID" value="ENSPMRP00000019069.1"/>
    <property type="gene ID" value="ENSPMRG00000012459.1"/>
</dbReference>
<evidence type="ECO:0000313" key="1">
    <source>
        <dbReference type="Ensembl" id="ENSPMRP00000019069.1"/>
    </source>
</evidence>
<dbReference type="Proteomes" id="UP000472272">
    <property type="component" value="Chromosome 7"/>
</dbReference>
<accession>A0A670J657</accession>
<reference evidence="1" key="2">
    <citation type="submission" date="2025-08" db="UniProtKB">
        <authorList>
            <consortium name="Ensembl"/>
        </authorList>
    </citation>
    <scope>IDENTIFICATION</scope>
</reference>
<reference evidence="1" key="3">
    <citation type="submission" date="2025-09" db="UniProtKB">
        <authorList>
            <consortium name="Ensembl"/>
        </authorList>
    </citation>
    <scope>IDENTIFICATION</scope>
</reference>
<evidence type="ECO:0000313" key="2">
    <source>
        <dbReference type="Proteomes" id="UP000472272"/>
    </source>
</evidence>
<protein>
    <submittedName>
        <fullName evidence="1">Uncharacterized protein</fullName>
    </submittedName>
</protein>
<sequence>MRMTDTVIVKERGDTMKNSEMEVKDNIAVQHFIKSESHEQIQVEKNERCTDNKNDVQEKIQITLKFTDMLYSCYSMSSKNDNETTQNFK</sequence>
<reference evidence="1 2" key="1">
    <citation type="journal article" date="2019" name="Proc. Natl. Acad. Sci. U.S.A.">
        <title>Regulatory changes in pterin and carotenoid genes underlie balanced color polymorphisms in the wall lizard.</title>
        <authorList>
            <person name="Andrade P."/>
            <person name="Pinho C."/>
            <person name="Perez I de Lanuza G."/>
            <person name="Afonso S."/>
            <person name="Brejcha J."/>
            <person name="Rubin C.J."/>
            <person name="Wallerman O."/>
            <person name="Pereira P."/>
            <person name="Sabatino S.J."/>
            <person name="Bellati A."/>
            <person name="Pellitteri-Rosa D."/>
            <person name="Bosakova Z."/>
            <person name="Bunikis I."/>
            <person name="Carretero M.A."/>
            <person name="Feiner N."/>
            <person name="Marsik P."/>
            <person name="Pauperio F."/>
            <person name="Salvi D."/>
            <person name="Soler L."/>
            <person name="While G.M."/>
            <person name="Uller T."/>
            <person name="Font E."/>
            <person name="Andersson L."/>
            <person name="Carneiro M."/>
        </authorList>
    </citation>
    <scope>NUCLEOTIDE SEQUENCE</scope>
</reference>
<dbReference type="AlphaFoldDB" id="A0A670J657"/>
<keyword evidence="2" id="KW-1185">Reference proteome</keyword>
<dbReference type="GeneTree" id="ENSGT00990000208907"/>
<dbReference type="OMA" id="MKNSEME"/>
<organism evidence="1 2">
    <name type="scientific">Podarcis muralis</name>
    <name type="common">Wall lizard</name>
    <name type="synonym">Lacerta muralis</name>
    <dbReference type="NCBI Taxonomy" id="64176"/>
    <lineage>
        <taxon>Eukaryota</taxon>
        <taxon>Metazoa</taxon>
        <taxon>Chordata</taxon>
        <taxon>Craniata</taxon>
        <taxon>Vertebrata</taxon>
        <taxon>Euteleostomi</taxon>
        <taxon>Lepidosauria</taxon>
        <taxon>Squamata</taxon>
        <taxon>Bifurcata</taxon>
        <taxon>Unidentata</taxon>
        <taxon>Episquamata</taxon>
        <taxon>Laterata</taxon>
        <taxon>Lacertibaenia</taxon>
        <taxon>Lacertidae</taxon>
        <taxon>Podarcis</taxon>
    </lineage>
</organism>
<proteinExistence type="predicted"/>
<name>A0A670J657_PODMU</name>